<feature type="transmembrane region" description="Helical" evidence="1">
    <location>
        <begin position="40"/>
        <end position="59"/>
    </location>
</feature>
<dbReference type="EMBL" id="JBHFAB010000019">
    <property type="protein sequence ID" value="MFC1419539.1"/>
    <property type="molecule type" value="Genomic_DNA"/>
</dbReference>
<dbReference type="PANTHER" id="PTHR36302:SF1">
    <property type="entry name" value="COPPER CHAPERONE PCU(A)C"/>
    <property type="match status" value="1"/>
</dbReference>
<dbReference type="Proteomes" id="UP001592531">
    <property type="component" value="Unassembled WGS sequence"/>
</dbReference>
<keyword evidence="1" id="KW-0812">Transmembrane</keyword>
<accession>A0ABV6W0M0</accession>
<dbReference type="SUPFAM" id="SSF110087">
    <property type="entry name" value="DR1885-like metal-binding protein"/>
    <property type="match status" value="1"/>
</dbReference>
<evidence type="ECO:0000256" key="1">
    <source>
        <dbReference type="SAM" id="Phobius"/>
    </source>
</evidence>
<dbReference type="InterPro" id="IPR007410">
    <property type="entry name" value="LpqE-like"/>
</dbReference>
<proteinExistence type="predicted"/>
<reference evidence="2 3" key="1">
    <citation type="submission" date="2024-09" db="EMBL/GenBank/DDBJ databases">
        <authorList>
            <person name="Lee S.D."/>
        </authorList>
    </citation>
    <scope>NUCLEOTIDE SEQUENCE [LARGE SCALE GENOMIC DNA]</scope>
    <source>
        <strain evidence="2 3">N8-3</strain>
    </source>
</reference>
<dbReference type="InterPro" id="IPR058248">
    <property type="entry name" value="Lxx211020-like"/>
</dbReference>
<dbReference type="Gene3D" id="2.60.40.1890">
    <property type="entry name" value="PCu(A)C copper chaperone"/>
    <property type="match status" value="1"/>
</dbReference>
<keyword evidence="1" id="KW-0472">Membrane</keyword>
<protein>
    <submittedName>
        <fullName evidence="2">Copper chaperone PCu(A)C</fullName>
    </submittedName>
</protein>
<evidence type="ECO:0000313" key="3">
    <source>
        <dbReference type="Proteomes" id="UP001592531"/>
    </source>
</evidence>
<sequence length="208" mass="21910">MDPDRQQAEEERELLALEQEAAALEARNRRRGGLPRLRRLLMVQAPVLVALAVVLLLWGRNAPEQAAAAAPSPALIGMTDAHLDPPASSGGPVYAYVTIRNNGGTPDRLVGASSPWAKTISVVSGSSNAGVPWITVPAHGSVTLKAGADRLALSDLNRVPKVGDTIQLDLNFASSGTVYVFAPVGPASSLTVLDVMNAMKHMDRLPPQ</sequence>
<name>A0ABV6W0M0_9ACTN</name>
<gene>
    <name evidence="2" type="ORF">ACEZDE_23315</name>
</gene>
<dbReference type="Pfam" id="PF04314">
    <property type="entry name" value="PCuAC"/>
    <property type="match status" value="1"/>
</dbReference>
<organism evidence="2 3">
    <name type="scientific">Streptacidiphilus cavernicola</name>
    <dbReference type="NCBI Taxonomy" id="3342716"/>
    <lineage>
        <taxon>Bacteria</taxon>
        <taxon>Bacillati</taxon>
        <taxon>Actinomycetota</taxon>
        <taxon>Actinomycetes</taxon>
        <taxon>Kitasatosporales</taxon>
        <taxon>Streptomycetaceae</taxon>
        <taxon>Streptacidiphilus</taxon>
    </lineage>
</organism>
<keyword evidence="1" id="KW-1133">Transmembrane helix</keyword>
<comment type="caution">
    <text evidence="2">The sequence shown here is derived from an EMBL/GenBank/DDBJ whole genome shotgun (WGS) entry which is preliminary data.</text>
</comment>
<dbReference type="InterPro" id="IPR036182">
    <property type="entry name" value="PCuAC_sf"/>
</dbReference>
<dbReference type="PANTHER" id="PTHR36302">
    <property type="entry name" value="BLR7088 PROTEIN"/>
    <property type="match status" value="1"/>
</dbReference>
<dbReference type="RefSeq" id="WP_380539006.1">
    <property type="nucleotide sequence ID" value="NZ_JBHFAB010000019.1"/>
</dbReference>
<keyword evidence="3" id="KW-1185">Reference proteome</keyword>
<evidence type="ECO:0000313" key="2">
    <source>
        <dbReference type="EMBL" id="MFC1419539.1"/>
    </source>
</evidence>